<dbReference type="PROSITE" id="PS00027">
    <property type="entry name" value="HOMEOBOX_1"/>
    <property type="match status" value="1"/>
</dbReference>
<dbReference type="PANTHER" id="PTHR45664">
    <property type="entry name" value="PROTEIN ZERKNUELLT 1-RELATED"/>
    <property type="match status" value="1"/>
</dbReference>
<evidence type="ECO:0000256" key="7">
    <source>
        <dbReference type="SAM" id="MobiDB-lite"/>
    </source>
</evidence>
<evidence type="ECO:0000313" key="10">
    <source>
        <dbReference type="Proteomes" id="UP000326759"/>
    </source>
</evidence>
<name>A0A5N5SIQ6_9CRUS</name>
<dbReference type="SUPFAM" id="SSF46689">
    <property type="entry name" value="Homeodomain-like"/>
    <property type="match status" value="1"/>
</dbReference>
<dbReference type="SMART" id="SM00389">
    <property type="entry name" value="HOX"/>
    <property type="match status" value="1"/>
</dbReference>
<evidence type="ECO:0000259" key="8">
    <source>
        <dbReference type="PROSITE" id="PS50071"/>
    </source>
</evidence>
<accession>A0A5N5SIQ6</accession>
<evidence type="ECO:0000256" key="2">
    <source>
        <dbReference type="ARBA" id="ARBA00023125"/>
    </source>
</evidence>
<comment type="caution">
    <text evidence="9">The sequence shown here is derived from an EMBL/GenBank/DDBJ whole genome shotgun (WGS) entry which is preliminary data.</text>
</comment>
<reference evidence="9 10" key="1">
    <citation type="journal article" date="2019" name="PLoS Biol.">
        <title>Sex chromosomes control vertical transmission of feminizing Wolbachia symbionts in an isopod.</title>
        <authorList>
            <person name="Becking T."/>
            <person name="Chebbi M.A."/>
            <person name="Giraud I."/>
            <person name="Moumen B."/>
            <person name="Laverre T."/>
            <person name="Caubet Y."/>
            <person name="Peccoud J."/>
            <person name="Gilbert C."/>
            <person name="Cordaux R."/>
        </authorList>
    </citation>
    <scope>NUCLEOTIDE SEQUENCE [LARGE SCALE GENOMIC DNA]</scope>
    <source>
        <strain evidence="9">ANa2</strain>
        <tissue evidence="9">Whole body excluding digestive tract and cuticle</tissue>
    </source>
</reference>
<feature type="compositionally biased region" description="Polar residues" evidence="7">
    <location>
        <begin position="109"/>
        <end position="133"/>
    </location>
</feature>
<dbReference type="Proteomes" id="UP000326759">
    <property type="component" value="Unassembled WGS sequence"/>
</dbReference>
<dbReference type="OrthoDB" id="6159439at2759"/>
<feature type="domain" description="Homeobox" evidence="8">
    <location>
        <begin position="38"/>
        <end position="98"/>
    </location>
</feature>
<evidence type="ECO:0000256" key="4">
    <source>
        <dbReference type="ARBA" id="ARBA00023242"/>
    </source>
</evidence>
<dbReference type="GO" id="GO:0045944">
    <property type="term" value="P:positive regulation of transcription by RNA polymerase II"/>
    <property type="evidence" value="ECO:0007669"/>
    <property type="project" value="UniProtKB-ARBA"/>
</dbReference>
<dbReference type="EMBL" id="SEYY01024815">
    <property type="protein sequence ID" value="KAB7493877.1"/>
    <property type="molecule type" value="Genomic_DNA"/>
</dbReference>
<evidence type="ECO:0000256" key="6">
    <source>
        <dbReference type="RuleBase" id="RU000682"/>
    </source>
</evidence>
<dbReference type="InterPro" id="IPR017970">
    <property type="entry name" value="Homeobox_CS"/>
</dbReference>
<comment type="subcellular location">
    <subcellularLocation>
        <location evidence="1 5 6">Nucleus</location>
    </subcellularLocation>
</comment>
<dbReference type="InterPro" id="IPR020479">
    <property type="entry name" value="HD_metazoa"/>
</dbReference>
<organism evidence="9 10">
    <name type="scientific">Armadillidium nasatum</name>
    <dbReference type="NCBI Taxonomy" id="96803"/>
    <lineage>
        <taxon>Eukaryota</taxon>
        <taxon>Metazoa</taxon>
        <taxon>Ecdysozoa</taxon>
        <taxon>Arthropoda</taxon>
        <taxon>Crustacea</taxon>
        <taxon>Multicrustacea</taxon>
        <taxon>Malacostraca</taxon>
        <taxon>Eumalacostraca</taxon>
        <taxon>Peracarida</taxon>
        <taxon>Isopoda</taxon>
        <taxon>Oniscidea</taxon>
        <taxon>Crinocheta</taxon>
        <taxon>Armadillidiidae</taxon>
        <taxon>Armadillidium</taxon>
    </lineage>
</organism>
<evidence type="ECO:0000256" key="3">
    <source>
        <dbReference type="ARBA" id="ARBA00023155"/>
    </source>
</evidence>
<dbReference type="Pfam" id="PF00046">
    <property type="entry name" value="Homeodomain"/>
    <property type="match status" value="1"/>
</dbReference>
<dbReference type="Gene3D" id="1.10.10.60">
    <property type="entry name" value="Homeodomain-like"/>
    <property type="match status" value="1"/>
</dbReference>
<dbReference type="CDD" id="cd00086">
    <property type="entry name" value="homeodomain"/>
    <property type="match status" value="1"/>
</dbReference>
<evidence type="ECO:0000256" key="5">
    <source>
        <dbReference type="PROSITE-ProRule" id="PRU00108"/>
    </source>
</evidence>
<feature type="compositionally biased region" description="Polar residues" evidence="7">
    <location>
        <begin position="23"/>
        <end position="43"/>
    </location>
</feature>
<evidence type="ECO:0000313" key="9">
    <source>
        <dbReference type="EMBL" id="KAB7493877.1"/>
    </source>
</evidence>
<dbReference type="AlphaFoldDB" id="A0A5N5SIQ6"/>
<dbReference type="PRINTS" id="PR00024">
    <property type="entry name" value="HOMEOBOX"/>
</dbReference>
<protein>
    <submittedName>
        <fullName evidence="9">Homeobox protein HOX3</fullName>
    </submittedName>
</protein>
<gene>
    <name evidence="9" type="primary">HOX3</name>
    <name evidence="9" type="ORF">Anas_08049</name>
</gene>
<keyword evidence="2 5" id="KW-0238">DNA-binding</keyword>
<evidence type="ECO:0000256" key="1">
    <source>
        <dbReference type="ARBA" id="ARBA00004123"/>
    </source>
</evidence>
<dbReference type="GO" id="GO:0005634">
    <property type="term" value="C:nucleus"/>
    <property type="evidence" value="ECO:0007669"/>
    <property type="project" value="UniProtKB-SubCell"/>
</dbReference>
<feature type="region of interest" description="Disordered" evidence="7">
    <location>
        <begin position="93"/>
        <end position="153"/>
    </location>
</feature>
<keyword evidence="3 5" id="KW-0371">Homeobox</keyword>
<dbReference type="GO" id="GO:0000978">
    <property type="term" value="F:RNA polymerase II cis-regulatory region sequence-specific DNA binding"/>
    <property type="evidence" value="ECO:0007669"/>
    <property type="project" value="TreeGrafter"/>
</dbReference>
<proteinExistence type="predicted"/>
<dbReference type="PANTHER" id="PTHR45664:SF12">
    <property type="entry name" value="PANCREAS_DUODENUM HOMEOBOX PROTEIN 1"/>
    <property type="match status" value="1"/>
</dbReference>
<dbReference type="GO" id="GO:0000981">
    <property type="term" value="F:DNA-binding transcription factor activity, RNA polymerase II-specific"/>
    <property type="evidence" value="ECO:0007669"/>
    <property type="project" value="InterPro"/>
</dbReference>
<feature type="DNA-binding region" description="Homeobox" evidence="5">
    <location>
        <begin position="40"/>
        <end position="99"/>
    </location>
</feature>
<feature type="compositionally biased region" description="Polar residues" evidence="7">
    <location>
        <begin position="141"/>
        <end position="153"/>
    </location>
</feature>
<dbReference type="InterPro" id="IPR001356">
    <property type="entry name" value="HD"/>
</dbReference>
<dbReference type="InterPro" id="IPR009057">
    <property type="entry name" value="Homeodomain-like_sf"/>
</dbReference>
<dbReference type="PROSITE" id="PS50071">
    <property type="entry name" value="HOMEOBOX_2"/>
    <property type="match status" value="1"/>
</dbReference>
<keyword evidence="10" id="KW-1185">Reference proteome</keyword>
<feature type="region of interest" description="Disordered" evidence="7">
    <location>
        <begin position="19"/>
        <end position="43"/>
    </location>
</feature>
<keyword evidence="4 5" id="KW-0539">Nucleus</keyword>
<sequence length="310" mass="35365">MKFVGIRVYNPSTELVAGENIGEATNQPARPTNKSNTASQKRVRTAYTSHQIVELEKEFRYTKFICRPRRLELSAQLDIPENKIKIWFQNRRMKAKKESPKPNPENIPSIGQLQPPNTDQKNRVNLSILQPSSGGSGSERPINSFSDSSPKQVKNNTVKFSQSIEQFVTPPESYTPSSTSSEEPFYYQNINNNIQLQNSSTDQNNYGMANAYSVNNMEYMYNHQCITQQNQPQNNCQNYSYNYNPYYSYSQNPIQYQDVTYQRNPVVESHYYPTPVRGPEDVTNSSNVPVQVSLCSSNTFLESPSGIDES</sequence>